<dbReference type="AlphaFoldDB" id="A0A919J854"/>
<sequence>MTLWDCPGTAPISGVARQRLDQESFAAVPPERRARHYLNITHAHTQIGNIEKASKMLLEGDRLAPSEMRCGLLAHEVLADLLRRTRGTPPTPIAELVRTDGRKRAGQPHR</sequence>
<dbReference type="Proteomes" id="UP000598174">
    <property type="component" value="Unassembled WGS sequence"/>
</dbReference>
<evidence type="ECO:0000313" key="3">
    <source>
        <dbReference type="Proteomes" id="UP000598174"/>
    </source>
</evidence>
<gene>
    <name evidence="2" type="ORF">Afe05nite_84410</name>
</gene>
<evidence type="ECO:0000313" key="2">
    <source>
        <dbReference type="EMBL" id="GIE16601.1"/>
    </source>
</evidence>
<feature type="region of interest" description="Disordered" evidence="1">
    <location>
        <begin position="86"/>
        <end position="110"/>
    </location>
</feature>
<evidence type="ECO:0000256" key="1">
    <source>
        <dbReference type="SAM" id="MobiDB-lite"/>
    </source>
</evidence>
<dbReference type="EMBL" id="BOMM01000092">
    <property type="protein sequence ID" value="GIE16601.1"/>
    <property type="molecule type" value="Genomic_DNA"/>
</dbReference>
<keyword evidence="3" id="KW-1185">Reference proteome</keyword>
<organism evidence="2 3">
    <name type="scientific">Paractinoplanes ferrugineus</name>
    <dbReference type="NCBI Taxonomy" id="113564"/>
    <lineage>
        <taxon>Bacteria</taxon>
        <taxon>Bacillati</taxon>
        <taxon>Actinomycetota</taxon>
        <taxon>Actinomycetes</taxon>
        <taxon>Micromonosporales</taxon>
        <taxon>Micromonosporaceae</taxon>
        <taxon>Paractinoplanes</taxon>
    </lineage>
</organism>
<protein>
    <submittedName>
        <fullName evidence="2">Uncharacterized protein</fullName>
    </submittedName>
</protein>
<name>A0A919J854_9ACTN</name>
<proteinExistence type="predicted"/>
<accession>A0A919J854</accession>
<comment type="caution">
    <text evidence="2">The sequence shown here is derived from an EMBL/GenBank/DDBJ whole genome shotgun (WGS) entry which is preliminary data.</text>
</comment>
<reference evidence="2" key="1">
    <citation type="submission" date="2021-01" db="EMBL/GenBank/DDBJ databases">
        <title>Whole genome shotgun sequence of Actinoplanes ferrugineus NBRC 15555.</title>
        <authorList>
            <person name="Komaki H."/>
            <person name="Tamura T."/>
        </authorList>
    </citation>
    <scope>NUCLEOTIDE SEQUENCE</scope>
    <source>
        <strain evidence="2">NBRC 15555</strain>
    </source>
</reference>